<reference evidence="4" key="1">
    <citation type="journal article" date="2012" name="PLoS ONE">
        <title>The success of Acinetobacter species; genetic, metabolic and virulence attributes.</title>
        <authorList>
            <person name="Peleg A.Y."/>
            <person name="de Breij A."/>
            <person name="Adams M.D."/>
            <person name="Cerqueira G.M."/>
            <person name="Mocali S."/>
            <person name="Galardini M."/>
            <person name="Nibbering P.H."/>
            <person name="Earl A.M."/>
            <person name="Ward D.V."/>
            <person name="Paterson D.L."/>
            <person name="Seifert H."/>
            <person name="Dijkshoorn L."/>
        </authorList>
    </citation>
    <scope>NUCLEOTIDE SEQUENCE [LARGE SCALE GENOMIC DNA]</scope>
    <source>
        <strain evidence="4">SH046</strain>
    </source>
</reference>
<evidence type="ECO:0000313" key="4">
    <source>
        <dbReference type="Proteomes" id="UP000012047"/>
    </source>
</evidence>
<dbReference type="eggNOG" id="COG1538">
    <property type="taxonomic scope" value="Bacteria"/>
</dbReference>
<dbReference type="PANTHER" id="PTHR30203:SF24">
    <property type="entry name" value="BLR4935 PROTEIN"/>
    <property type="match status" value="1"/>
</dbReference>
<dbReference type="GO" id="GO:0015562">
    <property type="term" value="F:efflux transmembrane transporter activity"/>
    <property type="evidence" value="ECO:0007669"/>
    <property type="project" value="InterPro"/>
</dbReference>
<accession>D0S9C3</accession>
<keyword evidence="2" id="KW-0175">Coiled coil</keyword>
<name>D0S9C3_ACIJO</name>
<organism evidence="3 4">
    <name type="scientific">Acinetobacter johnsonii SH046</name>
    <dbReference type="NCBI Taxonomy" id="575586"/>
    <lineage>
        <taxon>Bacteria</taxon>
        <taxon>Pseudomonadati</taxon>
        <taxon>Pseudomonadota</taxon>
        <taxon>Gammaproteobacteria</taxon>
        <taxon>Moraxellales</taxon>
        <taxon>Moraxellaceae</taxon>
        <taxon>Acinetobacter</taxon>
    </lineage>
</organism>
<dbReference type="HOGENOM" id="CLU_602215_0_0_6"/>
<evidence type="ECO:0000256" key="2">
    <source>
        <dbReference type="SAM" id="Coils"/>
    </source>
</evidence>
<dbReference type="InterPro" id="IPR010131">
    <property type="entry name" value="MdtP/NodT-like"/>
</dbReference>
<proteinExistence type="inferred from homology"/>
<evidence type="ECO:0000256" key="1">
    <source>
        <dbReference type="ARBA" id="ARBA00007613"/>
    </source>
</evidence>
<feature type="coiled-coil region" evidence="2">
    <location>
        <begin position="319"/>
        <end position="353"/>
    </location>
</feature>
<evidence type="ECO:0008006" key="5">
    <source>
        <dbReference type="Google" id="ProtNLM"/>
    </source>
</evidence>
<dbReference type="Pfam" id="PF02321">
    <property type="entry name" value="OEP"/>
    <property type="match status" value="1"/>
</dbReference>
<gene>
    <name evidence="3" type="ORF">HMPREF0016_00093</name>
</gene>
<dbReference type="Gene3D" id="1.20.1600.10">
    <property type="entry name" value="Outer membrane efflux proteins (OEP)"/>
    <property type="match status" value="1"/>
</dbReference>
<dbReference type="Proteomes" id="UP000012047">
    <property type="component" value="Unassembled WGS sequence"/>
</dbReference>
<dbReference type="EMBL" id="GG704964">
    <property type="protein sequence ID" value="EEY97010.1"/>
    <property type="molecule type" value="Genomic_DNA"/>
</dbReference>
<comment type="similarity">
    <text evidence="1">Belongs to the outer membrane factor (OMF) (TC 1.B.17) family.</text>
</comment>
<dbReference type="InterPro" id="IPR003423">
    <property type="entry name" value="OMP_efflux"/>
</dbReference>
<sequence length="444" mass="49710">MGKSMSNQFKAFIRQALAVGITTAAMQWSFAEPIKTLDEALAKVEHYQNQSEIGQQRQSITELNIKNSGLWQNPSLNINQDGFGSNTDQELSIAISQPLDVFGQRKLNQKLAETAHQQGQLQQQLWTAQSQLVVKFAWSQLALAQVEKSLYAAQLKVSQNNLDSAKKRYKAGSIALVDYERAQIESLDMQRLYQQAILAEQVAQRQLSNLWGETKADIQLNAASMPWPDQSDATVQRYIAEGWLEKLYALNIQQSNLNIEILKVQARPNPTLNVGMKRSQAPNESSDTTLGVGVDIPLNIFNRQQYSIPMAQRQQSLLNQQQQRELKQQILDIANAMHELKGLKQQFSSMNKQTTLAEQVQLRTLQGFKAGKLSITDIQQANLQLQSIRLGQLQLLRQAWQTALTAEALSLGTSYEQISSSDAYSQISKNSIAQIQDLILGGAQ</sequence>
<protein>
    <recommendedName>
        <fullName evidence="5">Outer membrane efflux protein</fullName>
    </recommendedName>
</protein>
<evidence type="ECO:0000313" key="3">
    <source>
        <dbReference type="EMBL" id="EEY97010.1"/>
    </source>
</evidence>
<dbReference type="SUPFAM" id="SSF56954">
    <property type="entry name" value="Outer membrane efflux proteins (OEP)"/>
    <property type="match status" value="1"/>
</dbReference>
<dbReference type="PANTHER" id="PTHR30203">
    <property type="entry name" value="OUTER MEMBRANE CATION EFFLUX PROTEIN"/>
    <property type="match status" value="1"/>
</dbReference>
<dbReference type="AlphaFoldDB" id="D0S9C3"/>